<dbReference type="GO" id="GO:0003964">
    <property type="term" value="F:RNA-directed DNA polymerase activity"/>
    <property type="evidence" value="ECO:0007669"/>
    <property type="project" value="UniProtKB-KW"/>
</dbReference>
<keyword evidence="1" id="KW-0645">Protease</keyword>
<dbReference type="InterPro" id="IPR001969">
    <property type="entry name" value="Aspartic_peptidase_AS"/>
</dbReference>
<dbReference type="PaxDb" id="4097-A0A1S4BXE0"/>
<keyword evidence="4" id="KW-0540">Nuclease</keyword>
<keyword evidence="10" id="KW-0695">RNA-directed DNA polymerase</keyword>
<dbReference type="Pfam" id="PF08284">
    <property type="entry name" value="RVP_2"/>
    <property type="match status" value="1"/>
</dbReference>
<dbReference type="GO" id="GO:0003723">
    <property type="term" value="F:RNA binding"/>
    <property type="evidence" value="ECO:0007669"/>
    <property type="project" value="UniProtKB-KW"/>
</dbReference>
<dbReference type="InterPro" id="IPR043128">
    <property type="entry name" value="Rev_trsase/Diguanyl_cyclase"/>
</dbReference>
<dbReference type="GO" id="GO:0004190">
    <property type="term" value="F:aspartic-type endopeptidase activity"/>
    <property type="evidence" value="ECO:0007669"/>
    <property type="project" value="InterPro"/>
</dbReference>
<dbReference type="GO" id="GO:0004519">
    <property type="term" value="F:endonuclease activity"/>
    <property type="evidence" value="ECO:0007669"/>
    <property type="project" value="UniProtKB-KW"/>
</dbReference>
<dbReference type="AlphaFoldDB" id="A0A1S4BXE0"/>
<dbReference type="SUPFAM" id="SSF50630">
    <property type="entry name" value="Acid proteases"/>
    <property type="match status" value="1"/>
</dbReference>
<keyword evidence="7" id="KW-0460">Magnesium</keyword>
<dbReference type="InterPro" id="IPR021109">
    <property type="entry name" value="Peptidase_aspartic_dom_sf"/>
</dbReference>
<evidence type="ECO:0000256" key="4">
    <source>
        <dbReference type="ARBA" id="ARBA00022722"/>
    </source>
</evidence>
<evidence type="ECO:0000256" key="9">
    <source>
        <dbReference type="ARBA" id="ARBA00022908"/>
    </source>
</evidence>
<keyword evidence="8" id="KW-0694">RNA-binding</keyword>
<dbReference type="PROSITE" id="PS00141">
    <property type="entry name" value="ASP_PROTEASE"/>
    <property type="match status" value="1"/>
</dbReference>
<dbReference type="Gene3D" id="3.30.70.270">
    <property type="match status" value="1"/>
</dbReference>
<dbReference type="CDD" id="cd00303">
    <property type="entry name" value="retropepsin_like"/>
    <property type="match status" value="1"/>
</dbReference>
<name>A0A1S4BXE0_TOBAC</name>
<evidence type="ECO:0000259" key="11">
    <source>
        <dbReference type="PROSITE" id="PS50878"/>
    </source>
</evidence>
<dbReference type="KEGG" id="nta:107812905"/>
<keyword evidence="3" id="KW-0548">Nucleotidyltransferase</keyword>
<dbReference type="GO" id="GO:0015074">
    <property type="term" value="P:DNA integration"/>
    <property type="evidence" value="ECO:0007669"/>
    <property type="project" value="UniProtKB-KW"/>
</dbReference>
<dbReference type="Gene3D" id="2.40.70.10">
    <property type="entry name" value="Acid Proteases"/>
    <property type="match status" value="1"/>
</dbReference>
<dbReference type="STRING" id="4097.A0A1S4BXE0"/>
<evidence type="ECO:0000256" key="7">
    <source>
        <dbReference type="ARBA" id="ARBA00022842"/>
    </source>
</evidence>
<dbReference type="PROSITE" id="PS50878">
    <property type="entry name" value="RT_POL"/>
    <property type="match status" value="1"/>
</dbReference>
<evidence type="ECO:0000256" key="3">
    <source>
        <dbReference type="ARBA" id="ARBA00022695"/>
    </source>
</evidence>
<dbReference type="Gene3D" id="3.10.10.10">
    <property type="entry name" value="HIV Type 1 Reverse Transcriptase, subunit A, domain 1"/>
    <property type="match status" value="1"/>
</dbReference>
<keyword evidence="2" id="KW-0808">Transferase</keyword>
<dbReference type="Pfam" id="PF17919">
    <property type="entry name" value="RT_RNaseH_2"/>
    <property type="match status" value="1"/>
</dbReference>
<dbReference type="SUPFAM" id="SSF56672">
    <property type="entry name" value="DNA/RNA polymerases"/>
    <property type="match status" value="1"/>
</dbReference>
<evidence type="ECO:0000256" key="5">
    <source>
        <dbReference type="ARBA" id="ARBA00022759"/>
    </source>
</evidence>
<evidence type="ECO:0000256" key="10">
    <source>
        <dbReference type="ARBA" id="ARBA00022918"/>
    </source>
</evidence>
<dbReference type="GO" id="GO:0006508">
    <property type="term" value="P:proteolysis"/>
    <property type="evidence" value="ECO:0007669"/>
    <property type="project" value="UniProtKB-KW"/>
</dbReference>
<dbReference type="InterPro" id="IPR043502">
    <property type="entry name" value="DNA/RNA_pol_sf"/>
</dbReference>
<dbReference type="OrthoDB" id="1302771at2759"/>
<dbReference type="InterPro" id="IPR005162">
    <property type="entry name" value="Retrotrans_gag_dom"/>
</dbReference>
<protein>
    <recommendedName>
        <fullName evidence="11">Reverse transcriptase domain-containing protein</fullName>
    </recommendedName>
</protein>
<sequence>MAGKIGEVLNRLDQMAIEVANFNVRQNQLEAVNEHAFRELKEAIAAAPSSSSGKEVTVNELTRGELYSPTDGPLHLAGSTARDFRTGGTRWSNLFSMDEVPHNQKVAVASMHLDDLALQWHRAYMRSRVPLNLSIPSWEEYIWALSDRFGAKFDDPMSELVKLKQTGGVAEFQELFDRAMTRLNLEPNYAISIFLEGLKPELGDVVRILKPYSLPQAYHLAQLQESIFIKRSKALKTSILQSSNIFNKTHTASQQPTYAKPVRTPVNHLPKHAQNTVLDRTKRRRLTPTELSERRARGCAMSVMKKEVETVVETEEELFNMEEVAEMCEISIHALHGTTGYKTLRLPGHCPLNILIDTGSTHNYIDKDLVTKMGRKVDSCELLDANLADGNTVPISRVCKGIEWLLQGSVFRADFLLLPLGTCDVVLGVQWLSDLGDILFNFKKLTMQFEYEGKMLLLQGIRPKLQMVESDALQKIQRECAQLFMIKVVTRNAQEKHKEGQEPILGNEPVEIQPVEIQQVLHEFEAVFSEPKGLPPFRELFDHHIPFKEGTNPVNARPYRYSLVQKDVIEKMVHELQSQGLIQHSSSPFASPAVLVGKKDGSWRLCVDYRALNQITIKDKYPIPIIEELLDELGGSQVYSKIDLRSGYHQIRMAPSDIHKTAFRTHSGHYEYLLMLFGLTNAPSSFQGLMNRIFQEHLRKFILAFFDNILVFSKTMQDHVDHLKETFRLLMRHHLFARKSKCHFATTSVEYLGHYNSGKGVSTDPNKIEARDSFKWTGKATAAFQSLKNALTTAPVLALPDFSLVFTVEADACDVGIGAVILQKGQPIA</sequence>
<dbReference type="InterPro" id="IPR053134">
    <property type="entry name" value="RNA-dir_DNA_polymerase"/>
</dbReference>
<dbReference type="CDD" id="cd01647">
    <property type="entry name" value="RT_LTR"/>
    <property type="match status" value="1"/>
</dbReference>
<dbReference type="InterPro" id="IPR000477">
    <property type="entry name" value="RT_dom"/>
</dbReference>
<dbReference type="InterPro" id="IPR041577">
    <property type="entry name" value="RT_RNaseH_2"/>
</dbReference>
<evidence type="ECO:0000256" key="1">
    <source>
        <dbReference type="ARBA" id="ARBA00022670"/>
    </source>
</evidence>
<dbReference type="PANTHER" id="PTHR24559">
    <property type="entry name" value="TRANSPOSON TY3-I GAG-POL POLYPROTEIN"/>
    <property type="match status" value="1"/>
</dbReference>
<keyword evidence="5" id="KW-0255">Endonuclease</keyword>
<dbReference type="RefSeq" id="XP_016493571.1">
    <property type="nucleotide sequence ID" value="XM_016638085.1"/>
</dbReference>
<evidence type="ECO:0000256" key="8">
    <source>
        <dbReference type="ARBA" id="ARBA00022884"/>
    </source>
</evidence>
<dbReference type="OMA" id="THYLEAR"/>
<keyword evidence="9" id="KW-0229">DNA integration</keyword>
<dbReference type="PANTHER" id="PTHR24559:SF450">
    <property type="entry name" value="RNA-DIRECTED DNA POLYMERASE HOMOLOG"/>
    <property type="match status" value="1"/>
</dbReference>
<gene>
    <name evidence="12" type="primary">LOC107812905</name>
</gene>
<feature type="domain" description="Reverse transcriptase" evidence="11">
    <location>
        <begin position="577"/>
        <end position="781"/>
    </location>
</feature>
<dbReference type="Pfam" id="PF03732">
    <property type="entry name" value="Retrotrans_gag"/>
    <property type="match status" value="1"/>
</dbReference>
<evidence type="ECO:0000256" key="2">
    <source>
        <dbReference type="ARBA" id="ARBA00022679"/>
    </source>
</evidence>
<proteinExistence type="predicted"/>
<dbReference type="SMR" id="A0A1S4BXE0"/>
<dbReference type="Pfam" id="PF00078">
    <property type="entry name" value="RVT_1"/>
    <property type="match status" value="1"/>
</dbReference>
<accession>A0A1S4BXE0</accession>
<evidence type="ECO:0000256" key="6">
    <source>
        <dbReference type="ARBA" id="ARBA00022801"/>
    </source>
</evidence>
<reference evidence="12" key="1">
    <citation type="submission" date="2025-08" db="UniProtKB">
        <authorList>
            <consortium name="RefSeq"/>
        </authorList>
    </citation>
    <scope>IDENTIFICATION</scope>
</reference>
<dbReference type="FunFam" id="3.10.10.10:FF:000007">
    <property type="entry name" value="Retrovirus-related Pol polyprotein from transposon 17.6-like Protein"/>
    <property type="match status" value="1"/>
</dbReference>
<evidence type="ECO:0000313" key="12">
    <source>
        <dbReference type="RefSeq" id="XP_016493571.1"/>
    </source>
</evidence>
<organism evidence="12">
    <name type="scientific">Nicotiana tabacum</name>
    <name type="common">Common tobacco</name>
    <dbReference type="NCBI Taxonomy" id="4097"/>
    <lineage>
        <taxon>Eukaryota</taxon>
        <taxon>Viridiplantae</taxon>
        <taxon>Streptophyta</taxon>
        <taxon>Embryophyta</taxon>
        <taxon>Tracheophyta</taxon>
        <taxon>Spermatophyta</taxon>
        <taxon>Magnoliopsida</taxon>
        <taxon>eudicotyledons</taxon>
        <taxon>Gunneridae</taxon>
        <taxon>Pentapetalae</taxon>
        <taxon>asterids</taxon>
        <taxon>lamiids</taxon>
        <taxon>Solanales</taxon>
        <taxon>Solanaceae</taxon>
        <taxon>Nicotianoideae</taxon>
        <taxon>Nicotianeae</taxon>
        <taxon>Nicotiana</taxon>
    </lineage>
</organism>
<keyword evidence="6" id="KW-0378">Hydrolase</keyword>